<proteinExistence type="predicted"/>
<reference evidence="2" key="1">
    <citation type="submission" date="2023-06" db="EMBL/GenBank/DDBJ databases">
        <title>Genome-scale phylogeny and comparative genomics of the fungal order Sordariales.</title>
        <authorList>
            <consortium name="Lawrence Berkeley National Laboratory"/>
            <person name="Hensen N."/>
            <person name="Bonometti L."/>
            <person name="Westerberg I."/>
            <person name="Brannstrom I.O."/>
            <person name="Guillou S."/>
            <person name="Cros-Aarteil S."/>
            <person name="Calhoun S."/>
            <person name="Haridas S."/>
            <person name="Kuo A."/>
            <person name="Mondo S."/>
            <person name="Pangilinan J."/>
            <person name="Riley R."/>
            <person name="LaButti K."/>
            <person name="Andreopoulos B."/>
            <person name="Lipzen A."/>
            <person name="Chen C."/>
            <person name="Yanf M."/>
            <person name="Daum C."/>
            <person name="Ng V."/>
            <person name="Clum A."/>
            <person name="Steindorff A."/>
            <person name="Ohm R."/>
            <person name="Martin F."/>
            <person name="Silar P."/>
            <person name="Natvig D."/>
            <person name="Lalanne C."/>
            <person name="Gautier V."/>
            <person name="Ament-velasquez S.L."/>
            <person name="Kruys A."/>
            <person name="Hutchinson M.I."/>
            <person name="Powell A.J."/>
            <person name="Barry K."/>
            <person name="Miller A.N."/>
            <person name="Grigoriev I.V."/>
            <person name="Debuchy R."/>
            <person name="Gladieux P."/>
            <person name="Thoren M.H."/>
            <person name="Johannesson H."/>
        </authorList>
    </citation>
    <scope>NUCLEOTIDE SEQUENCE</scope>
    <source>
        <strain evidence="2">SMH3187-1</strain>
    </source>
</reference>
<feature type="region of interest" description="Disordered" evidence="1">
    <location>
        <begin position="1"/>
        <end position="92"/>
    </location>
</feature>
<accession>A0AA40K835</accession>
<feature type="compositionally biased region" description="Acidic residues" evidence="1">
    <location>
        <begin position="79"/>
        <end position="92"/>
    </location>
</feature>
<feature type="region of interest" description="Disordered" evidence="1">
    <location>
        <begin position="171"/>
        <end position="197"/>
    </location>
</feature>
<keyword evidence="3" id="KW-1185">Reference proteome</keyword>
<name>A0AA40K835_9PEZI</name>
<organism evidence="2 3">
    <name type="scientific">Schizothecium vesticola</name>
    <dbReference type="NCBI Taxonomy" id="314040"/>
    <lineage>
        <taxon>Eukaryota</taxon>
        <taxon>Fungi</taxon>
        <taxon>Dikarya</taxon>
        <taxon>Ascomycota</taxon>
        <taxon>Pezizomycotina</taxon>
        <taxon>Sordariomycetes</taxon>
        <taxon>Sordariomycetidae</taxon>
        <taxon>Sordariales</taxon>
        <taxon>Schizotheciaceae</taxon>
        <taxon>Schizothecium</taxon>
    </lineage>
</organism>
<feature type="compositionally biased region" description="Low complexity" evidence="1">
    <location>
        <begin position="47"/>
        <end position="59"/>
    </location>
</feature>
<evidence type="ECO:0000256" key="1">
    <source>
        <dbReference type="SAM" id="MobiDB-lite"/>
    </source>
</evidence>
<evidence type="ECO:0000313" key="3">
    <source>
        <dbReference type="Proteomes" id="UP001172155"/>
    </source>
</evidence>
<dbReference type="AlphaFoldDB" id="A0AA40K835"/>
<sequence>MSKNAAITTFFRPVPKVSSSSQIAEPELPQLPSQPEPSAQTPPRLPSCPSSALQLLSSSPPAPAVRTVRDRNAVIRGSDDEDSDASLSSDDDLPDLFAAAKAREGAVARPSPRQSLCVTPRAKRTALEFSSSPLTIRTKGRHKFDMKALMEHAAADSAFAESELRIQSLLAQPESESDDVAADKALPGSARKNQSSMHETMMDVFDDPSNSEAEAKREKLVQAVKRTEVTVQKPRWCFFDHQDNKQPRGGSSIEARMHFPRATAVGIWAFLTQAETRSQLFEDGIVFNIQEKIHIQEKQRKEKLQLQEKERKGKIPVEKKAQEEKLPALPDDIFLWVLREIYMEKSRKLRDEYIRLLGVCEDQVSRLVDPNIVDQLFRYAGASERVLESPSTPTYRVSEDRERAYIERDKTPLRSTLRVLTESCIGLSQPCRTRCVAILLRLGMDNLIREDQDFANIFQEAFFWLVWAVPDEAYDTFCADVCTSLHAHIKSSSLRCDAAFSIPLRSPPLIELRRRLALVCVFDDPSLARGPADAAFSLPALLARLDAPPFRVGPATDFFELGALAELLGLAIGDGSPPPPAETEVEARQRFNADVDALAHRVKVLWSGIHGQGAAFASRLDARVTLQDLERKLQNATRTRPPPRTNIFDIRVSEYDEVERPKQQKFLQRFLGKGKGKGKA</sequence>
<protein>
    <submittedName>
        <fullName evidence="2">Uncharacterized protein</fullName>
    </submittedName>
</protein>
<feature type="compositionally biased region" description="Low complexity" evidence="1">
    <location>
        <begin position="24"/>
        <end position="39"/>
    </location>
</feature>
<comment type="caution">
    <text evidence="2">The sequence shown here is derived from an EMBL/GenBank/DDBJ whole genome shotgun (WGS) entry which is preliminary data.</text>
</comment>
<dbReference type="Proteomes" id="UP001172155">
    <property type="component" value="Unassembled WGS sequence"/>
</dbReference>
<dbReference type="EMBL" id="JAUKUD010000003">
    <property type="protein sequence ID" value="KAK0749488.1"/>
    <property type="molecule type" value="Genomic_DNA"/>
</dbReference>
<evidence type="ECO:0000313" key="2">
    <source>
        <dbReference type="EMBL" id="KAK0749488.1"/>
    </source>
</evidence>
<gene>
    <name evidence="2" type="ORF">B0T18DRAFT_406830</name>
</gene>